<reference evidence="2" key="1">
    <citation type="submission" date="2018-05" db="EMBL/GenBank/DDBJ databases">
        <authorList>
            <person name="Lanie J.A."/>
            <person name="Ng W.-L."/>
            <person name="Kazmierczak K.M."/>
            <person name="Andrzejewski T.M."/>
            <person name="Davidsen T.M."/>
            <person name="Wayne K.J."/>
            <person name="Tettelin H."/>
            <person name="Glass J.I."/>
            <person name="Rusch D."/>
            <person name="Podicherti R."/>
            <person name="Tsui H.-C.T."/>
            <person name="Winkler M.E."/>
        </authorList>
    </citation>
    <scope>NUCLEOTIDE SEQUENCE</scope>
</reference>
<dbReference type="Pfam" id="PF07587">
    <property type="entry name" value="PSD1"/>
    <property type="match status" value="1"/>
</dbReference>
<dbReference type="PANTHER" id="PTHR35889">
    <property type="entry name" value="CYCLOINULO-OLIGOSACCHARIDE FRUCTANOTRANSFERASE-RELATED"/>
    <property type="match status" value="1"/>
</dbReference>
<dbReference type="InterPro" id="IPR022655">
    <property type="entry name" value="DUF1553"/>
</dbReference>
<accession>A0A382HFS1</accession>
<protein>
    <recommendedName>
        <fullName evidence="1">DUF1553 domain-containing protein</fullName>
    </recommendedName>
</protein>
<dbReference type="PANTHER" id="PTHR35889:SF3">
    <property type="entry name" value="F-BOX DOMAIN-CONTAINING PROTEIN"/>
    <property type="match status" value="1"/>
</dbReference>
<name>A0A382HFS1_9ZZZZ</name>
<sequence>MLDWLAVEFVESGWSMKHIHRLIVTSRTYRRSSRVSGEHLEQDPANRYFARAPRVRMSAEMVRDSALAVSGLLAHRMHGPPIYPPQPNGIWRHVGRNAPKFVAAKDENRFRRGVYVVWRRGAPYASFVNFDAPDRGACVVARPRTNTPLQALTLLNDEAYVEMAMAFAGRILAEPGLANDEQRIGFAFRVALTRPPSPVEVAYLNQLLAKREAALAAEPKAARQLVSGVKNWRMPAGVEAGDLAKWFAVASVLLNLDEAITKG</sequence>
<feature type="domain" description="DUF1553" evidence="1">
    <location>
        <begin position="1"/>
        <end position="207"/>
    </location>
</feature>
<proteinExistence type="predicted"/>
<evidence type="ECO:0000259" key="1">
    <source>
        <dbReference type="Pfam" id="PF07587"/>
    </source>
</evidence>
<dbReference type="EMBL" id="UINC01060957">
    <property type="protein sequence ID" value="SVB86019.1"/>
    <property type="molecule type" value="Genomic_DNA"/>
</dbReference>
<gene>
    <name evidence="2" type="ORF">METZ01_LOCUS238873</name>
</gene>
<evidence type="ECO:0000313" key="2">
    <source>
        <dbReference type="EMBL" id="SVB86019.1"/>
    </source>
</evidence>
<dbReference type="AlphaFoldDB" id="A0A382HFS1"/>
<organism evidence="2">
    <name type="scientific">marine metagenome</name>
    <dbReference type="NCBI Taxonomy" id="408172"/>
    <lineage>
        <taxon>unclassified sequences</taxon>
        <taxon>metagenomes</taxon>
        <taxon>ecological metagenomes</taxon>
    </lineage>
</organism>